<dbReference type="InterPro" id="IPR051464">
    <property type="entry name" value="Peptidase_M42_aminopept"/>
</dbReference>
<dbReference type="AlphaFoldDB" id="X1EDB3"/>
<comment type="caution">
    <text evidence="3">The sequence shown here is derived from an EMBL/GenBank/DDBJ whole genome shotgun (WGS) entry which is preliminary data.</text>
</comment>
<dbReference type="InterPro" id="IPR008007">
    <property type="entry name" value="Peptidase_M42"/>
</dbReference>
<sequence length="207" mass="22043">LFQRGVLPGCVCTPDASLKYLGKKGSDRVVGPSNDDVSAIVSLLVALEELKKDPPKRLKIHVVATVQEEVGSRGATVSGYNLNPWVTMNSDTTSVLAPGVAASKVGTLKLGEGPIVCLGPAFNKTLWELMMKVAEENGIPYQRRGVPGRSGNDSWALQIARGGAFCGLLSMPNRYMHSAIEVVSLTDIENTGKLFAATAKALENYDL</sequence>
<dbReference type="SUPFAM" id="SSF53187">
    <property type="entry name" value="Zn-dependent exopeptidases"/>
    <property type="match status" value="1"/>
</dbReference>
<dbReference type="Gene3D" id="3.40.630.10">
    <property type="entry name" value="Zn peptidases"/>
    <property type="match status" value="1"/>
</dbReference>
<evidence type="ECO:0000256" key="1">
    <source>
        <dbReference type="ARBA" id="ARBA00022723"/>
    </source>
</evidence>
<dbReference type="Pfam" id="PF05343">
    <property type="entry name" value="Peptidase_M42"/>
    <property type="match status" value="1"/>
</dbReference>
<keyword evidence="2" id="KW-0378">Hydrolase</keyword>
<dbReference type="GO" id="GO:0016787">
    <property type="term" value="F:hydrolase activity"/>
    <property type="evidence" value="ECO:0007669"/>
    <property type="project" value="UniProtKB-KW"/>
</dbReference>
<reference evidence="3" key="1">
    <citation type="journal article" date="2014" name="Front. Microbiol.">
        <title>High frequency of phylogenetically diverse reductive dehalogenase-homologous genes in deep subseafloor sedimentary metagenomes.</title>
        <authorList>
            <person name="Kawai M."/>
            <person name="Futagami T."/>
            <person name="Toyoda A."/>
            <person name="Takaki Y."/>
            <person name="Nishi S."/>
            <person name="Hori S."/>
            <person name="Arai W."/>
            <person name="Tsubouchi T."/>
            <person name="Morono Y."/>
            <person name="Uchiyama I."/>
            <person name="Ito T."/>
            <person name="Fujiyama A."/>
            <person name="Inagaki F."/>
            <person name="Takami H."/>
        </authorList>
    </citation>
    <scope>NUCLEOTIDE SEQUENCE</scope>
    <source>
        <strain evidence="3">Expedition CK06-06</strain>
    </source>
</reference>
<feature type="non-terminal residue" evidence="3">
    <location>
        <position position="207"/>
    </location>
</feature>
<keyword evidence="1" id="KW-0479">Metal-binding</keyword>
<evidence type="ECO:0000256" key="2">
    <source>
        <dbReference type="ARBA" id="ARBA00022801"/>
    </source>
</evidence>
<accession>X1EDB3</accession>
<feature type="non-terminal residue" evidence="3">
    <location>
        <position position="1"/>
    </location>
</feature>
<dbReference type="PANTHER" id="PTHR32481">
    <property type="entry name" value="AMINOPEPTIDASE"/>
    <property type="match status" value="1"/>
</dbReference>
<dbReference type="EMBL" id="BART01034662">
    <property type="protein sequence ID" value="GAH06653.1"/>
    <property type="molecule type" value="Genomic_DNA"/>
</dbReference>
<dbReference type="PANTHER" id="PTHR32481:SF0">
    <property type="entry name" value="AMINOPEPTIDASE YPDE-RELATED"/>
    <property type="match status" value="1"/>
</dbReference>
<evidence type="ECO:0008006" key="4">
    <source>
        <dbReference type="Google" id="ProtNLM"/>
    </source>
</evidence>
<gene>
    <name evidence="3" type="ORF">S01H4_59168</name>
</gene>
<organism evidence="3">
    <name type="scientific">marine sediment metagenome</name>
    <dbReference type="NCBI Taxonomy" id="412755"/>
    <lineage>
        <taxon>unclassified sequences</taxon>
        <taxon>metagenomes</taxon>
        <taxon>ecological metagenomes</taxon>
    </lineage>
</organism>
<protein>
    <recommendedName>
        <fullName evidence="4">Peptidase M42 family protein</fullName>
    </recommendedName>
</protein>
<evidence type="ECO:0000313" key="3">
    <source>
        <dbReference type="EMBL" id="GAH06653.1"/>
    </source>
</evidence>
<proteinExistence type="predicted"/>
<name>X1EDB3_9ZZZZ</name>
<dbReference type="GO" id="GO:0046872">
    <property type="term" value="F:metal ion binding"/>
    <property type="evidence" value="ECO:0007669"/>
    <property type="project" value="UniProtKB-KW"/>
</dbReference>